<dbReference type="SUPFAM" id="SSF46767">
    <property type="entry name" value="Methylated DNA-protein cysteine methyltransferase, C-terminal domain"/>
    <property type="match status" value="1"/>
</dbReference>
<dbReference type="InterPro" id="IPR001497">
    <property type="entry name" value="MethylDNA_cys_MeTrfase_AS"/>
</dbReference>
<dbReference type="STRING" id="1423720.FC67_GL001797"/>
<dbReference type="KEGG" id="lali:LA20249_02600"/>
<evidence type="ECO:0000256" key="7">
    <source>
        <dbReference type="ARBA" id="ARBA00023204"/>
    </source>
</evidence>
<keyword evidence="4 9" id="KW-0489">Methyltransferase</keyword>
<dbReference type="PANTHER" id="PTHR10815:SF12">
    <property type="entry name" value="METHYLATED-DNA--PROTEIN-CYSTEINE METHYLTRANSFERASE, INDUCIBLE"/>
    <property type="match status" value="1"/>
</dbReference>
<sequence>MLSIYFHSYFIRQHYYVIGASKDGLVFVGSQDKGFEELKRIYPSGKIIDDNGRTQFYAQQIEEYLAGCRKDFDIPIDVNGTTFQKSVWKELLKIPYGQTRTYTQIAEAINRPTAIRAVATAIGKNPLLIVIPCHRVVAKSRKLGGYRGGLTMKRELLQLESDK</sequence>
<dbReference type="HAMAP" id="MF_00772">
    <property type="entry name" value="OGT"/>
    <property type="match status" value="1"/>
</dbReference>
<evidence type="ECO:0000256" key="1">
    <source>
        <dbReference type="ARBA" id="ARBA00001286"/>
    </source>
</evidence>
<keyword evidence="7 9" id="KW-0234">DNA repair</keyword>
<dbReference type="SUPFAM" id="SSF53155">
    <property type="entry name" value="Methylated DNA-protein cysteine methyltransferase domain"/>
    <property type="match status" value="1"/>
</dbReference>
<comment type="subcellular location">
    <subcellularLocation>
        <location evidence="9">Cytoplasm</location>
    </subcellularLocation>
</comment>
<evidence type="ECO:0000313" key="12">
    <source>
        <dbReference type="Proteomes" id="UP000234653"/>
    </source>
</evidence>
<evidence type="ECO:0000256" key="8">
    <source>
        <dbReference type="ARBA" id="ARBA00049348"/>
    </source>
</evidence>
<dbReference type="Pfam" id="PF01035">
    <property type="entry name" value="DNA_binding_1"/>
    <property type="match status" value="1"/>
</dbReference>
<dbReference type="AlphaFoldDB" id="A0A2K9HF09"/>
<evidence type="ECO:0000256" key="9">
    <source>
        <dbReference type="HAMAP-Rule" id="MF_00772"/>
    </source>
</evidence>
<dbReference type="Proteomes" id="UP000234653">
    <property type="component" value="Chromosome"/>
</dbReference>
<organism evidence="11 12">
    <name type="scientific">Companilactobacillus alimentarius DSM 20249</name>
    <dbReference type="NCBI Taxonomy" id="1423720"/>
    <lineage>
        <taxon>Bacteria</taxon>
        <taxon>Bacillati</taxon>
        <taxon>Bacillota</taxon>
        <taxon>Bacilli</taxon>
        <taxon>Lactobacillales</taxon>
        <taxon>Lactobacillaceae</taxon>
        <taxon>Companilactobacillus</taxon>
    </lineage>
</organism>
<dbReference type="InterPro" id="IPR014048">
    <property type="entry name" value="MethylDNA_cys_MeTrfase_DNA-bd"/>
</dbReference>
<evidence type="ECO:0000256" key="5">
    <source>
        <dbReference type="ARBA" id="ARBA00022679"/>
    </source>
</evidence>
<proteinExistence type="inferred from homology"/>
<keyword evidence="3 9" id="KW-0963">Cytoplasm</keyword>
<dbReference type="Gene3D" id="3.30.160.70">
    <property type="entry name" value="Methylated DNA-protein cysteine methyltransferase domain"/>
    <property type="match status" value="1"/>
</dbReference>
<keyword evidence="6 9" id="KW-0227">DNA damage</keyword>
<dbReference type="InterPro" id="IPR036388">
    <property type="entry name" value="WH-like_DNA-bd_sf"/>
</dbReference>
<feature type="domain" description="Methylated-DNA-[protein]-cysteine S-methyltransferase DNA binding" evidence="10">
    <location>
        <begin position="83"/>
        <end position="161"/>
    </location>
</feature>
<evidence type="ECO:0000313" key="11">
    <source>
        <dbReference type="EMBL" id="AUI71154.1"/>
    </source>
</evidence>
<dbReference type="InterPro" id="IPR036217">
    <property type="entry name" value="MethylDNA_cys_MeTrfase_DNAb"/>
</dbReference>
<evidence type="ECO:0000256" key="4">
    <source>
        <dbReference type="ARBA" id="ARBA00022603"/>
    </source>
</evidence>
<comment type="miscellaneous">
    <text evidence="9">This enzyme catalyzes only one turnover and therefore is not strictly catalytic. According to one definition, an enzyme is a biocatalyst that acts repeatedly and over many reaction cycles.</text>
</comment>
<dbReference type="GO" id="GO:0006307">
    <property type="term" value="P:DNA alkylation repair"/>
    <property type="evidence" value="ECO:0007669"/>
    <property type="project" value="UniProtKB-UniRule"/>
</dbReference>
<dbReference type="PROSITE" id="PS00374">
    <property type="entry name" value="MGMT"/>
    <property type="match status" value="1"/>
</dbReference>
<dbReference type="PANTHER" id="PTHR10815">
    <property type="entry name" value="METHYLATED-DNA--PROTEIN-CYSTEINE METHYLTRANSFERASE"/>
    <property type="match status" value="1"/>
</dbReference>
<dbReference type="InterPro" id="IPR036631">
    <property type="entry name" value="MGMT_N_sf"/>
</dbReference>
<comment type="catalytic activity">
    <reaction evidence="1 9">
        <text>a 4-O-methyl-thymidine in DNA + L-cysteinyl-[protein] = a thymidine in DNA + S-methyl-L-cysteinyl-[protein]</text>
        <dbReference type="Rhea" id="RHEA:53428"/>
        <dbReference type="Rhea" id="RHEA-COMP:10131"/>
        <dbReference type="Rhea" id="RHEA-COMP:10132"/>
        <dbReference type="Rhea" id="RHEA-COMP:13555"/>
        <dbReference type="Rhea" id="RHEA-COMP:13556"/>
        <dbReference type="ChEBI" id="CHEBI:29950"/>
        <dbReference type="ChEBI" id="CHEBI:82612"/>
        <dbReference type="ChEBI" id="CHEBI:137386"/>
        <dbReference type="ChEBI" id="CHEBI:137387"/>
        <dbReference type="EC" id="2.1.1.63"/>
    </reaction>
</comment>
<dbReference type="GO" id="GO:0032259">
    <property type="term" value="P:methylation"/>
    <property type="evidence" value="ECO:0007669"/>
    <property type="project" value="UniProtKB-KW"/>
</dbReference>
<comment type="function">
    <text evidence="9">Involved in the cellular defense against the biological effects of O6-methylguanine (O6-MeG) and O4-methylthymine (O4-MeT) in DNA. Repairs the methylated nucleobase in DNA by stoichiometrically transferring the methyl group to a cysteine residue in the enzyme. This is a suicide reaction: the enzyme is irreversibly inactivated.</text>
</comment>
<dbReference type="CDD" id="cd06445">
    <property type="entry name" value="ATase"/>
    <property type="match status" value="1"/>
</dbReference>
<gene>
    <name evidence="11" type="ORF">LA20249_02600</name>
</gene>
<dbReference type="OrthoDB" id="9802228at2"/>
<evidence type="ECO:0000259" key="10">
    <source>
        <dbReference type="Pfam" id="PF01035"/>
    </source>
</evidence>
<evidence type="ECO:0000256" key="2">
    <source>
        <dbReference type="ARBA" id="ARBA00008711"/>
    </source>
</evidence>
<keyword evidence="5 9" id="KW-0808">Transferase</keyword>
<evidence type="ECO:0000256" key="3">
    <source>
        <dbReference type="ARBA" id="ARBA00022490"/>
    </source>
</evidence>
<dbReference type="GO" id="GO:0005737">
    <property type="term" value="C:cytoplasm"/>
    <property type="evidence" value="ECO:0007669"/>
    <property type="project" value="UniProtKB-SubCell"/>
</dbReference>
<name>A0A2K9HF09_9LACO</name>
<comment type="catalytic activity">
    <reaction evidence="8 9">
        <text>a 6-O-methyl-2'-deoxyguanosine in DNA + L-cysteinyl-[protein] = S-methyl-L-cysteinyl-[protein] + a 2'-deoxyguanosine in DNA</text>
        <dbReference type="Rhea" id="RHEA:24000"/>
        <dbReference type="Rhea" id="RHEA-COMP:10131"/>
        <dbReference type="Rhea" id="RHEA-COMP:10132"/>
        <dbReference type="Rhea" id="RHEA-COMP:11367"/>
        <dbReference type="Rhea" id="RHEA-COMP:11368"/>
        <dbReference type="ChEBI" id="CHEBI:29950"/>
        <dbReference type="ChEBI" id="CHEBI:82612"/>
        <dbReference type="ChEBI" id="CHEBI:85445"/>
        <dbReference type="ChEBI" id="CHEBI:85448"/>
        <dbReference type="EC" id="2.1.1.63"/>
    </reaction>
</comment>
<dbReference type="GO" id="GO:0003908">
    <property type="term" value="F:methylated-DNA-[protein]-cysteine S-methyltransferase activity"/>
    <property type="evidence" value="ECO:0007669"/>
    <property type="project" value="UniProtKB-UniRule"/>
</dbReference>
<feature type="active site" description="Nucleophile; methyl group acceptor" evidence="9">
    <location>
        <position position="133"/>
    </location>
</feature>
<dbReference type="FunFam" id="1.10.10.10:FF:000214">
    <property type="entry name" value="Methylated-DNA--protein-cysteine methyltransferase"/>
    <property type="match status" value="1"/>
</dbReference>
<reference evidence="11 12" key="1">
    <citation type="submission" date="2016-12" db="EMBL/GenBank/DDBJ databases">
        <title>The whole genome sequencing and assembly of Lactobacillus alimentarius DSM 20249T strain.</title>
        <authorList>
            <person name="Lee Y.-J."/>
            <person name="Yi H."/>
            <person name="Bahn Y.-S."/>
            <person name="Kim J.F."/>
            <person name="Lee D.-W."/>
        </authorList>
    </citation>
    <scope>NUCLEOTIDE SEQUENCE [LARGE SCALE GENOMIC DNA]</scope>
    <source>
        <strain evidence="11 12">DSM 20249</strain>
    </source>
</reference>
<dbReference type="NCBIfam" id="TIGR00589">
    <property type="entry name" value="ogt"/>
    <property type="match status" value="1"/>
</dbReference>
<comment type="similarity">
    <text evidence="2 9">Belongs to the MGMT family.</text>
</comment>
<evidence type="ECO:0000256" key="6">
    <source>
        <dbReference type="ARBA" id="ARBA00022763"/>
    </source>
</evidence>
<protein>
    <recommendedName>
        <fullName evidence="9">Methylated-DNA--protein-cysteine methyltransferase</fullName>
        <ecNumber evidence="9">2.1.1.63</ecNumber>
    </recommendedName>
    <alternativeName>
        <fullName evidence="9">6-O-methylguanine-DNA methyltransferase</fullName>
        <shortName evidence="9">MGMT</shortName>
    </alternativeName>
    <alternativeName>
        <fullName evidence="9">O-6-methylguanine-DNA-alkyltransferase</fullName>
    </alternativeName>
</protein>
<keyword evidence="12" id="KW-1185">Reference proteome</keyword>
<accession>A0A2K9HF09</accession>
<dbReference type="EMBL" id="CP018867">
    <property type="protein sequence ID" value="AUI71154.1"/>
    <property type="molecule type" value="Genomic_DNA"/>
</dbReference>
<dbReference type="EC" id="2.1.1.63" evidence="9"/>
<dbReference type="InterPro" id="IPR023546">
    <property type="entry name" value="MGMT"/>
</dbReference>
<dbReference type="Gene3D" id="1.10.10.10">
    <property type="entry name" value="Winged helix-like DNA-binding domain superfamily/Winged helix DNA-binding domain"/>
    <property type="match status" value="1"/>
</dbReference>